<organism evidence="1 2">
    <name type="scientific">Kurthia gibsonii</name>
    <dbReference type="NCBI Taxonomy" id="33946"/>
    <lineage>
        <taxon>Bacteria</taxon>
        <taxon>Bacillati</taxon>
        <taxon>Bacillota</taxon>
        <taxon>Bacilli</taxon>
        <taxon>Bacillales</taxon>
        <taxon>Caryophanaceae</taxon>
        <taxon>Kurthia</taxon>
    </lineage>
</organism>
<name>A0ABU9LMS9_9BACL</name>
<evidence type="ECO:0000313" key="1">
    <source>
        <dbReference type="EMBL" id="MEL5987681.1"/>
    </source>
</evidence>
<proteinExistence type="predicted"/>
<reference evidence="1 2" key="1">
    <citation type="submission" date="2024-04" db="EMBL/GenBank/DDBJ databases">
        <authorList>
            <person name="Wu Y.S."/>
            <person name="Zhang L."/>
        </authorList>
    </citation>
    <scope>NUCLEOTIDE SEQUENCE [LARGE SCALE GENOMIC DNA]</scope>
    <source>
        <strain evidence="1 2">KG-01</strain>
    </source>
</reference>
<protein>
    <submittedName>
        <fullName evidence="1">Uncharacterized protein</fullName>
    </submittedName>
</protein>
<sequence>MRNARQIGNLVITSDNSGAIGEKELDVVHVPDDVTSYYSTRVTLLEQLANQAIPKEIILLNFTSEEAWGKYITGINRVFEEVQIPVPAISGSTETNMPTLQSGFGITMLGEKQRPLPNLSKLHWFTYGRPLVGEQLLQNVHQIANLQIIVEALKNQHITQVIPLGSKGLQKELEQLELIDVVDVENVPYDSTASAGPSTMVLIGVTAEQVANISKILQHDLHRLK</sequence>
<dbReference type="RefSeq" id="WP_087682486.1">
    <property type="nucleotide sequence ID" value="NZ_JAMWHJ010000003.1"/>
</dbReference>
<keyword evidence="2" id="KW-1185">Reference proteome</keyword>
<dbReference type="EMBL" id="JBCEWA010000003">
    <property type="protein sequence ID" value="MEL5987681.1"/>
    <property type="molecule type" value="Genomic_DNA"/>
</dbReference>
<evidence type="ECO:0000313" key="2">
    <source>
        <dbReference type="Proteomes" id="UP001398420"/>
    </source>
</evidence>
<accession>A0ABU9LMS9</accession>
<gene>
    <name evidence="1" type="ORF">AAF454_04565</name>
</gene>
<comment type="caution">
    <text evidence="1">The sequence shown here is derived from an EMBL/GenBank/DDBJ whole genome shotgun (WGS) entry which is preliminary data.</text>
</comment>
<dbReference type="Proteomes" id="UP001398420">
    <property type="component" value="Unassembled WGS sequence"/>
</dbReference>